<evidence type="ECO:0000259" key="15">
    <source>
        <dbReference type="Pfam" id="PF02603"/>
    </source>
</evidence>
<keyword evidence="4 14" id="KW-0723">Serine/threonine-protein kinase</keyword>
<protein>
    <recommendedName>
        <fullName evidence="14">HPr kinase/phosphorylase</fullName>
        <shortName evidence="14">HPrK/P</shortName>
        <ecNumber evidence="14">2.7.11.-</ecNumber>
        <ecNumber evidence="14">2.7.4.-</ecNumber>
    </recommendedName>
    <alternativeName>
        <fullName evidence="14">HPr(Ser) kinase/phosphorylase</fullName>
    </alternativeName>
</protein>
<dbReference type="SUPFAM" id="SSF75138">
    <property type="entry name" value="HprK N-terminal domain-like"/>
    <property type="match status" value="1"/>
</dbReference>
<dbReference type="InterPro" id="IPR003755">
    <property type="entry name" value="HPr(Ser)_kin/Pase"/>
</dbReference>
<dbReference type="HOGENOM" id="CLU_052030_0_1_9"/>
<dbReference type="InterPro" id="IPR011104">
    <property type="entry name" value="Hpr_kin/Pase_C"/>
</dbReference>
<dbReference type="InterPro" id="IPR011126">
    <property type="entry name" value="Hpr_kin/Pase_Hpr_N"/>
</dbReference>
<dbReference type="Gene3D" id="3.40.1390.20">
    <property type="entry name" value="HprK N-terminal domain-like"/>
    <property type="match status" value="1"/>
</dbReference>
<feature type="domain" description="HPr kinase/phosphorylase C-terminal" evidence="16">
    <location>
        <begin position="130"/>
        <end position="298"/>
    </location>
</feature>
<dbReference type="PANTHER" id="PTHR30305:SF1">
    <property type="entry name" value="HPR KINASE_PHOSPHORYLASE"/>
    <property type="match status" value="1"/>
</dbReference>
<evidence type="ECO:0000256" key="8">
    <source>
        <dbReference type="ARBA" id="ARBA00022777"/>
    </source>
</evidence>
<proteinExistence type="inferred from homology"/>
<keyword evidence="5 14" id="KW-0808">Transferase</keyword>
<dbReference type="GO" id="GO:0000155">
    <property type="term" value="F:phosphorelay sensor kinase activity"/>
    <property type="evidence" value="ECO:0007669"/>
    <property type="project" value="InterPro"/>
</dbReference>
<evidence type="ECO:0000256" key="9">
    <source>
        <dbReference type="ARBA" id="ARBA00022840"/>
    </source>
</evidence>
<keyword evidence="12 14" id="KW-0119">Carbohydrate metabolism</keyword>
<dbReference type="NCBIfam" id="TIGR00679">
    <property type="entry name" value="hpr-ser"/>
    <property type="match status" value="1"/>
</dbReference>
<feature type="binding site" evidence="14">
    <location>
        <position position="202"/>
    </location>
    <ligand>
        <name>Mg(2+)</name>
        <dbReference type="ChEBI" id="CHEBI:18420"/>
    </ligand>
</feature>
<dbReference type="FunFam" id="3.40.50.300:FF:000174">
    <property type="entry name" value="HPr kinase/phosphorylase"/>
    <property type="match status" value="1"/>
</dbReference>
<accession>A0A078MDJ8</accession>
<keyword evidence="7 14" id="KW-0547">Nucleotide-binding</keyword>
<comment type="subunit">
    <text evidence="14">Homohexamer.</text>
</comment>
<feature type="active site" evidence="14">
    <location>
        <position position="243"/>
    </location>
</feature>
<organism evidence="17">
    <name type="scientific">Metalysinibacillus saudimassiliensis</name>
    <dbReference type="NCBI Taxonomy" id="1461583"/>
    <lineage>
        <taxon>Bacteria</taxon>
        <taxon>Bacillati</taxon>
        <taxon>Bacillota</taxon>
        <taxon>Bacilli</taxon>
        <taxon>Bacillales</taxon>
        <taxon>Caryophanaceae</taxon>
        <taxon>Metalysinibacillus</taxon>
    </lineage>
</organism>
<feature type="active site" evidence="14">
    <location>
        <position position="159"/>
    </location>
</feature>
<comment type="domain">
    <text evidence="14">The Walker A ATP-binding motif also binds Pi and PPi.</text>
</comment>
<evidence type="ECO:0000256" key="1">
    <source>
        <dbReference type="ARBA" id="ARBA00001120"/>
    </source>
</evidence>
<evidence type="ECO:0000256" key="11">
    <source>
        <dbReference type="ARBA" id="ARBA00023268"/>
    </source>
</evidence>
<dbReference type="GO" id="GO:0005524">
    <property type="term" value="F:ATP binding"/>
    <property type="evidence" value="ECO:0007669"/>
    <property type="project" value="UniProtKB-UniRule"/>
</dbReference>
<evidence type="ECO:0000256" key="12">
    <source>
        <dbReference type="ARBA" id="ARBA00023277"/>
    </source>
</evidence>
<keyword evidence="9 14" id="KW-0067">ATP-binding</keyword>
<dbReference type="FunFam" id="3.40.1390.20:FF:000002">
    <property type="entry name" value="HPr kinase/phosphorylase"/>
    <property type="match status" value="1"/>
</dbReference>
<dbReference type="HAMAP" id="MF_01249">
    <property type="entry name" value="HPr_kinase"/>
    <property type="match status" value="1"/>
</dbReference>
<dbReference type="SUPFAM" id="SSF53795">
    <property type="entry name" value="PEP carboxykinase-like"/>
    <property type="match status" value="1"/>
</dbReference>
<keyword evidence="10 14" id="KW-0460">Magnesium</keyword>
<evidence type="ECO:0000313" key="17">
    <source>
        <dbReference type="EMBL" id="CEA04340.1"/>
    </source>
</evidence>
<evidence type="ECO:0000256" key="2">
    <source>
        <dbReference type="ARBA" id="ARBA00001946"/>
    </source>
</evidence>
<feature type="active site" description="Proton acceptor; for phosphorylation activity. Proton donor; for dephosphorylation activity" evidence="14">
    <location>
        <position position="177"/>
    </location>
</feature>
<keyword evidence="8 14" id="KW-0418">Kinase</keyword>
<dbReference type="Pfam" id="PF02603">
    <property type="entry name" value="Hpr_kinase_N"/>
    <property type="match status" value="1"/>
</dbReference>
<feature type="binding site" evidence="14">
    <location>
        <position position="160"/>
    </location>
    <ligand>
        <name>Mg(2+)</name>
        <dbReference type="ChEBI" id="CHEBI:18420"/>
    </ligand>
</feature>
<dbReference type="InterPro" id="IPR027417">
    <property type="entry name" value="P-loop_NTPase"/>
</dbReference>
<dbReference type="PATRIC" id="fig|1461583.4.peg.1871"/>
<evidence type="ECO:0000256" key="3">
    <source>
        <dbReference type="ARBA" id="ARBA00006883"/>
    </source>
</evidence>
<dbReference type="Gene3D" id="3.40.50.300">
    <property type="entry name" value="P-loop containing nucleotide triphosphate hydrolases"/>
    <property type="match status" value="1"/>
</dbReference>
<sequence length="311" mass="34639">MPVVVTRDVMERFNLKVVSGNEGLGRYIATSDLSRPGLEMAGYFMHYPADRVQLLGKTEVSFFDMLDDSVKKERMLKLCSPDTPAIIVARDMRVPEALIQASNEMQVPVLTTTMTTTRFSSKLTNYLESQLAPTTAVHGVLVDVYGIGVLIVGKSGVGKSETALELVKKGHRLVADDSVEIRQEAEDFLVGSAPPLLEHLLEIRGIGIIDIMTLFGASAVRPYKRITLVVELEIWDDEKVYDRLGLEEEKVKIIDTELTKLTIPVRPGRNVSVLLEVAAMNYRLKRLGINAAEEFSRRLDDVINANESEDY</sequence>
<dbReference type="GO" id="GO:0000287">
    <property type="term" value="F:magnesium ion binding"/>
    <property type="evidence" value="ECO:0007669"/>
    <property type="project" value="UniProtKB-UniRule"/>
</dbReference>
<dbReference type="AlphaFoldDB" id="A0A078MDJ8"/>
<dbReference type="EMBL" id="LN483075">
    <property type="protein sequence ID" value="CEA04340.1"/>
    <property type="molecule type" value="Genomic_DNA"/>
</dbReference>
<evidence type="ECO:0000256" key="7">
    <source>
        <dbReference type="ARBA" id="ARBA00022741"/>
    </source>
</evidence>
<dbReference type="GO" id="GO:0006109">
    <property type="term" value="P:regulation of carbohydrate metabolic process"/>
    <property type="evidence" value="ECO:0007669"/>
    <property type="project" value="UniProtKB-UniRule"/>
</dbReference>
<evidence type="ECO:0000256" key="13">
    <source>
        <dbReference type="ARBA" id="ARBA00047657"/>
    </source>
</evidence>
<comment type="similarity">
    <text evidence="3 14">Belongs to the HPrK/P family.</text>
</comment>
<comment type="cofactor">
    <cofactor evidence="2 14">
        <name>Mg(2+)</name>
        <dbReference type="ChEBI" id="CHEBI:18420"/>
    </cofactor>
</comment>
<dbReference type="GO" id="GO:0004712">
    <property type="term" value="F:protein serine/threonine/tyrosine kinase activity"/>
    <property type="evidence" value="ECO:0007669"/>
    <property type="project" value="UniProtKB-UniRule"/>
</dbReference>
<dbReference type="InterPro" id="IPR028979">
    <property type="entry name" value="Ser_kin/Pase_Hpr-like_N_sf"/>
</dbReference>
<dbReference type="CDD" id="cd01918">
    <property type="entry name" value="HprK_C"/>
    <property type="match status" value="1"/>
</dbReference>
<dbReference type="EC" id="2.7.11.-" evidence="14"/>
<comment type="catalytic activity">
    <reaction evidence="13 14">
        <text>[HPr protein]-O-phospho-L-serine + phosphate + H(+) = [HPr protein]-L-serine + diphosphate</text>
        <dbReference type="Rhea" id="RHEA:46604"/>
        <dbReference type="Rhea" id="RHEA-COMP:11602"/>
        <dbReference type="Rhea" id="RHEA-COMP:11603"/>
        <dbReference type="ChEBI" id="CHEBI:15378"/>
        <dbReference type="ChEBI" id="CHEBI:29999"/>
        <dbReference type="ChEBI" id="CHEBI:33019"/>
        <dbReference type="ChEBI" id="CHEBI:43474"/>
        <dbReference type="ChEBI" id="CHEBI:83421"/>
    </reaction>
</comment>
<evidence type="ECO:0000256" key="4">
    <source>
        <dbReference type="ARBA" id="ARBA00022527"/>
    </source>
</evidence>
<evidence type="ECO:0000256" key="5">
    <source>
        <dbReference type="ARBA" id="ARBA00022679"/>
    </source>
</evidence>
<evidence type="ECO:0000256" key="6">
    <source>
        <dbReference type="ARBA" id="ARBA00022723"/>
    </source>
</evidence>
<keyword evidence="11 14" id="KW-0511">Multifunctional enzyme</keyword>
<reference evidence="17" key="1">
    <citation type="submission" date="2014-07" db="EMBL/GenBank/DDBJ databases">
        <authorList>
            <person name="Urmite Genomes Urmite Genomes"/>
        </authorList>
    </citation>
    <scope>NUCLEOTIDE SEQUENCE</scope>
    <source>
        <strain evidence="17">13S34_air</strain>
    </source>
</reference>
<feature type="domain" description="HPr(Ser) kinase/phosphorylase N-terminal" evidence="15">
    <location>
        <begin position="6"/>
        <end position="127"/>
    </location>
</feature>
<keyword evidence="6 14" id="KW-0479">Metal-binding</keyword>
<comment type="catalytic activity">
    <reaction evidence="1 14">
        <text>[HPr protein]-L-serine + ATP = [HPr protein]-O-phospho-L-serine + ADP + H(+)</text>
        <dbReference type="Rhea" id="RHEA:46600"/>
        <dbReference type="Rhea" id="RHEA-COMP:11602"/>
        <dbReference type="Rhea" id="RHEA-COMP:11603"/>
        <dbReference type="ChEBI" id="CHEBI:15378"/>
        <dbReference type="ChEBI" id="CHEBI:29999"/>
        <dbReference type="ChEBI" id="CHEBI:30616"/>
        <dbReference type="ChEBI" id="CHEBI:83421"/>
        <dbReference type="ChEBI" id="CHEBI:456216"/>
    </reaction>
</comment>
<gene>
    <name evidence="14 17" type="primary">hprK</name>
    <name evidence="17" type="ORF">BN1050_01949</name>
</gene>
<feature type="region of interest" description="Important for the catalytic mechanism of dephosphorylation" evidence="14">
    <location>
        <begin position="264"/>
        <end position="269"/>
    </location>
</feature>
<dbReference type="Pfam" id="PF07475">
    <property type="entry name" value="Hpr_kinase_C"/>
    <property type="match status" value="1"/>
</dbReference>
<feature type="binding site" evidence="14">
    <location>
        <begin position="153"/>
        <end position="160"/>
    </location>
    <ligand>
        <name>ATP</name>
        <dbReference type="ChEBI" id="CHEBI:30616"/>
    </ligand>
</feature>
<name>A0A078MDJ8_9BACL</name>
<evidence type="ECO:0000256" key="10">
    <source>
        <dbReference type="ARBA" id="ARBA00022842"/>
    </source>
</evidence>
<comment type="miscellaneous">
    <text evidence="14">Both phosphorylation and phosphorolysis are carried out by the same active site and suggest a common mechanism for both reactions.</text>
</comment>
<dbReference type="GO" id="GO:0004674">
    <property type="term" value="F:protein serine/threonine kinase activity"/>
    <property type="evidence" value="ECO:0007669"/>
    <property type="project" value="UniProtKB-KW"/>
</dbReference>
<evidence type="ECO:0000256" key="14">
    <source>
        <dbReference type="HAMAP-Rule" id="MF_01249"/>
    </source>
</evidence>
<comment type="function">
    <text evidence="14">Catalyzes the ATP- as well as the pyrophosphate-dependent phosphorylation of a specific serine residue in HPr, a phosphocarrier protein of the phosphoenolpyruvate-dependent sugar phosphotransferase system (PTS). HprK/P also catalyzes the pyrophosphate-producing, inorganic phosphate-dependent dephosphorylation (phosphorolysis) of seryl-phosphorylated HPr (P-Ser-HPr). The two antagonistic activities of HprK/P are regulated by several intracellular metabolites, which change their concentration in response to the absence or presence of rapidly metabolisable carbon sources (glucose, fructose, etc.) in the growth medium. Therefore, by controlling the phosphorylation state of HPr, HPrK/P is a sensor enzyme that plays a major role in the regulation of carbon metabolism and sugar transport: it mediates carbon catabolite repression (CCR), and regulates PTS-catalyzed carbohydrate uptake and inducer exclusion.</text>
</comment>
<feature type="active site" evidence="14">
    <location>
        <position position="138"/>
    </location>
</feature>
<evidence type="ECO:0000259" key="16">
    <source>
        <dbReference type="Pfam" id="PF07475"/>
    </source>
</evidence>
<dbReference type="EC" id="2.7.4.-" evidence="14"/>
<dbReference type="PANTHER" id="PTHR30305">
    <property type="entry name" value="PROTEIN YJDM-RELATED"/>
    <property type="match status" value="1"/>
</dbReference>
<feature type="region of interest" description="Important for the catalytic mechanism of both phosphorylation and dephosphorylation" evidence="14">
    <location>
        <begin position="201"/>
        <end position="210"/>
    </location>
</feature>